<evidence type="ECO:0000313" key="1">
    <source>
        <dbReference type="EMBL" id="WDG06847.1"/>
    </source>
</evidence>
<dbReference type="AlphaFoldDB" id="A0AAQ2Y0B2"/>
<reference evidence="1" key="1">
    <citation type="submission" date="2023-02" db="EMBL/GenBank/DDBJ databases">
        <title>Isolation, identification, and genome analysis of Vibrio campbellii in the Penaeus vannamei larvae stage.</title>
        <authorList>
            <person name="Huang T."/>
            <person name="Zhang B."/>
        </authorList>
    </citation>
    <scope>NUCLEOTIDE SEQUENCE</scope>
    <source>
        <strain evidence="1">20220413_1</strain>
    </source>
</reference>
<dbReference type="RefSeq" id="WP_274290170.1">
    <property type="nucleotide sequence ID" value="NZ_CP117988.1"/>
</dbReference>
<evidence type="ECO:0000313" key="2">
    <source>
        <dbReference type="Proteomes" id="UP001219537"/>
    </source>
</evidence>
<proteinExistence type="predicted"/>
<sequence length="88" mass="9833">MNISIWKSRRNTNQLVASQSNGIHIYFDSFELEVVEASLWLYQGSTLVACFEANTDTLPRLRQVAKHMATLGAQNHGEPLTQVEVVAS</sequence>
<organism evidence="1 2">
    <name type="scientific">Vibrio campbellii</name>
    <dbReference type="NCBI Taxonomy" id="680"/>
    <lineage>
        <taxon>Bacteria</taxon>
        <taxon>Pseudomonadati</taxon>
        <taxon>Pseudomonadota</taxon>
        <taxon>Gammaproteobacteria</taxon>
        <taxon>Vibrionales</taxon>
        <taxon>Vibrionaceae</taxon>
        <taxon>Vibrio</taxon>
    </lineage>
</organism>
<accession>A0AAQ2Y0B2</accession>
<name>A0AAQ2Y0B2_9VIBR</name>
<dbReference type="EMBL" id="CP117988">
    <property type="protein sequence ID" value="WDG06847.1"/>
    <property type="molecule type" value="Genomic_DNA"/>
</dbReference>
<dbReference type="Proteomes" id="UP001219537">
    <property type="component" value="Chromosome 1"/>
</dbReference>
<protein>
    <submittedName>
        <fullName evidence="1">Uncharacterized protein</fullName>
    </submittedName>
</protein>
<gene>
    <name evidence="1" type="ORF">PUN50_08790</name>
</gene>